<dbReference type="InterPro" id="IPR016166">
    <property type="entry name" value="FAD-bd_PCMH"/>
</dbReference>
<dbReference type="InterPro" id="IPR036318">
    <property type="entry name" value="FAD-bd_PCMH-like_sf"/>
</dbReference>
<dbReference type="Pfam" id="PF02913">
    <property type="entry name" value="FAD-oxidase_C"/>
    <property type="match status" value="1"/>
</dbReference>
<dbReference type="InterPro" id="IPR016169">
    <property type="entry name" value="FAD-bd_PCMH_sub2"/>
</dbReference>
<dbReference type="RefSeq" id="WP_406764002.1">
    <property type="nucleotide sequence ID" value="NZ_JBJHZY010000001.1"/>
</dbReference>
<dbReference type="InterPro" id="IPR025650">
    <property type="entry name" value="Alkyl-DHAP_Synthase"/>
</dbReference>
<evidence type="ECO:0000259" key="5">
    <source>
        <dbReference type="PROSITE" id="PS51387"/>
    </source>
</evidence>
<dbReference type="Pfam" id="PF01565">
    <property type="entry name" value="FAD_binding_4"/>
    <property type="match status" value="1"/>
</dbReference>
<name>A0ABW8TNU8_9CLOT</name>
<dbReference type="SUPFAM" id="SSF55103">
    <property type="entry name" value="FAD-linked oxidases, C-terminal domain"/>
    <property type="match status" value="1"/>
</dbReference>
<dbReference type="EMBL" id="JBJHZY010000001">
    <property type="protein sequence ID" value="MFL0267397.1"/>
    <property type="molecule type" value="Genomic_DNA"/>
</dbReference>
<evidence type="ECO:0000256" key="4">
    <source>
        <dbReference type="ARBA" id="ARBA00023002"/>
    </source>
</evidence>
<gene>
    <name evidence="6" type="ORF">ACJDUH_04705</name>
</gene>
<dbReference type="InterPro" id="IPR006094">
    <property type="entry name" value="Oxid_FAD_bind_N"/>
</dbReference>
<dbReference type="Gene3D" id="3.30.465.10">
    <property type="match status" value="1"/>
</dbReference>
<proteinExistence type="inferred from homology"/>
<dbReference type="PANTHER" id="PTHR46568:SF1">
    <property type="entry name" value="ALKYLDIHYDROXYACETONEPHOSPHATE SYNTHASE, PEROXISOMAL"/>
    <property type="match status" value="1"/>
</dbReference>
<evidence type="ECO:0000256" key="2">
    <source>
        <dbReference type="ARBA" id="ARBA00022630"/>
    </source>
</evidence>
<evidence type="ECO:0000256" key="3">
    <source>
        <dbReference type="ARBA" id="ARBA00022827"/>
    </source>
</evidence>
<keyword evidence="3" id="KW-0274">FAD</keyword>
<dbReference type="InterPro" id="IPR004113">
    <property type="entry name" value="FAD-bd_oxidored_4_C"/>
</dbReference>
<dbReference type="InterPro" id="IPR016164">
    <property type="entry name" value="FAD-linked_Oxase-like_C"/>
</dbReference>
<dbReference type="PROSITE" id="PS51387">
    <property type="entry name" value="FAD_PCMH"/>
    <property type="match status" value="1"/>
</dbReference>
<feature type="domain" description="FAD-binding PCMH-type" evidence="5">
    <location>
        <begin position="45"/>
        <end position="224"/>
    </location>
</feature>
<accession>A0ABW8TNU8</accession>
<reference evidence="6 7" key="1">
    <citation type="submission" date="2024-11" db="EMBL/GenBank/DDBJ databases">
        <authorList>
            <person name="Heng Y.C."/>
            <person name="Lim A.C.H."/>
            <person name="Lee J.K.Y."/>
            <person name="Kittelmann S."/>
        </authorList>
    </citation>
    <scope>NUCLEOTIDE SEQUENCE [LARGE SCALE GENOMIC DNA]</scope>
    <source>
        <strain evidence="6 7">WILCCON 0202</strain>
    </source>
</reference>
<protein>
    <submittedName>
        <fullName evidence="6">FAD-binding oxidoreductase</fullName>
    </submittedName>
</protein>
<comment type="caution">
    <text evidence="6">The sequence shown here is derived from an EMBL/GenBank/DDBJ whole genome shotgun (WGS) entry which is preliminary data.</text>
</comment>
<keyword evidence="2" id="KW-0285">Flavoprotein</keyword>
<comment type="similarity">
    <text evidence="1">Belongs to the FAD-binding oxidoreductase/transferase type 4 family.</text>
</comment>
<dbReference type="Gene3D" id="3.30.300.330">
    <property type="match status" value="1"/>
</dbReference>
<keyword evidence="7" id="KW-1185">Reference proteome</keyword>
<evidence type="ECO:0000313" key="7">
    <source>
        <dbReference type="Proteomes" id="UP001623661"/>
    </source>
</evidence>
<organism evidence="6 7">
    <name type="scientific">Candidatus Clostridium radicumherbarum</name>
    <dbReference type="NCBI Taxonomy" id="3381662"/>
    <lineage>
        <taxon>Bacteria</taxon>
        <taxon>Bacillati</taxon>
        <taxon>Bacillota</taxon>
        <taxon>Clostridia</taxon>
        <taxon>Eubacteriales</taxon>
        <taxon>Clostridiaceae</taxon>
        <taxon>Clostridium</taxon>
    </lineage>
</organism>
<evidence type="ECO:0000256" key="1">
    <source>
        <dbReference type="ARBA" id="ARBA00008000"/>
    </source>
</evidence>
<sequence length="490" mass="56085">MDNETVLEGLKSILLEEQINTNYDDLYDAAADRYKKYAKAKKVLDVPVPTAIVYPKSVEEVKELLLYCNENNINVIPRSGKTATEGGLENWKDLTLVIDGKRLNKIINIDEYNMEATVQAGVPLQMLEDELRKLGYTTGHSPQSKPVAQYGGLVSTRSIGQFSTLYGGIEDMVVGLECVFPTGHIARIKNVPRRAGGPDIRHIVIGNEGTLCYITEVTVKIFKFFPDNNKFYGYLVKDVETGIKVLREVMVNGYRPSVARTYSEEDARQHFYHFYKGNCVLIFMAEGNKNTVQATCKGIEEAVEKFKDNIIEQVDSKLIEDWFNHLNWSQQDIDDEVQGMIENDKHDGFTTEISANWETITKIYHNVLDRIRNEFSRAEDLTMLGGHSSHSYINGTNMYFVYNYEINCAPEDEMRIYHHPIQTIIVEETLKLGGSMCHHHGIGKYRNEWTREEHGSAYYMLEKLKETFDPKGIMNFGTIFPQEEGIKYQK</sequence>
<dbReference type="Proteomes" id="UP001623661">
    <property type="component" value="Unassembled WGS sequence"/>
</dbReference>
<dbReference type="SUPFAM" id="SSF56176">
    <property type="entry name" value="FAD-binding/transporter-associated domain-like"/>
    <property type="match status" value="1"/>
</dbReference>
<dbReference type="PANTHER" id="PTHR46568">
    <property type="entry name" value="ALKYLDIHYDROXYACETONEPHOSPHATE SYNTHASE, PEROXISOMAL"/>
    <property type="match status" value="1"/>
</dbReference>
<keyword evidence="4" id="KW-0560">Oxidoreductase</keyword>
<evidence type="ECO:0000313" key="6">
    <source>
        <dbReference type="EMBL" id="MFL0267397.1"/>
    </source>
</evidence>